<name>A0A0B7K165_BIOOC</name>
<accession>A0A0B7K165</accession>
<gene>
    <name evidence="1" type="ORF">BN869_000005324_1</name>
</gene>
<reference evidence="1" key="1">
    <citation type="submission" date="2015-01" db="EMBL/GenBank/DDBJ databases">
        <authorList>
            <person name="Durling Mikael"/>
        </authorList>
    </citation>
    <scope>NUCLEOTIDE SEQUENCE</scope>
</reference>
<proteinExistence type="predicted"/>
<dbReference type="EMBL" id="CDPU01000013">
    <property type="protein sequence ID" value="CEO49267.1"/>
    <property type="molecule type" value="Genomic_DNA"/>
</dbReference>
<sequence>MDNHVNVGSDPAYNQRAFSILVEEDDAEIRVHPLTAVHPIRTIHSGLLYGKLEVSTVLHTVENETISRKQNCVRIIILYGSMRSRCAKASRKASDASVIEDPTPDF</sequence>
<organism evidence="1">
    <name type="scientific">Bionectria ochroleuca</name>
    <name type="common">Gliocladium roseum</name>
    <dbReference type="NCBI Taxonomy" id="29856"/>
    <lineage>
        <taxon>Eukaryota</taxon>
        <taxon>Fungi</taxon>
        <taxon>Dikarya</taxon>
        <taxon>Ascomycota</taxon>
        <taxon>Pezizomycotina</taxon>
        <taxon>Sordariomycetes</taxon>
        <taxon>Hypocreomycetidae</taxon>
        <taxon>Hypocreales</taxon>
        <taxon>Bionectriaceae</taxon>
        <taxon>Clonostachys</taxon>
    </lineage>
</organism>
<evidence type="ECO:0000313" key="1">
    <source>
        <dbReference type="EMBL" id="CEO49267.1"/>
    </source>
</evidence>
<protein>
    <submittedName>
        <fullName evidence="1">Uncharacterized protein</fullName>
    </submittedName>
</protein>
<dbReference type="AlphaFoldDB" id="A0A0B7K165"/>